<dbReference type="Proteomes" id="UP000030641">
    <property type="component" value="Unassembled WGS sequence"/>
</dbReference>
<dbReference type="STRING" id="1043005.A0A074YA14"/>
<dbReference type="EMBL" id="KL584768">
    <property type="protein sequence ID" value="KEQ92829.1"/>
    <property type="molecule type" value="Genomic_DNA"/>
</dbReference>
<name>A0A074YA14_AURSE</name>
<proteinExistence type="predicted"/>
<feature type="region of interest" description="Disordered" evidence="1">
    <location>
        <begin position="224"/>
        <end position="245"/>
    </location>
</feature>
<organism evidence="2 3">
    <name type="scientific">Aureobasidium subglaciale (strain EXF-2481)</name>
    <name type="common">Aureobasidium pullulans var. subglaciale</name>
    <dbReference type="NCBI Taxonomy" id="1043005"/>
    <lineage>
        <taxon>Eukaryota</taxon>
        <taxon>Fungi</taxon>
        <taxon>Dikarya</taxon>
        <taxon>Ascomycota</taxon>
        <taxon>Pezizomycotina</taxon>
        <taxon>Dothideomycetes</taxon>
        <taxon>Dothideomycetidae</taxon>
        <taxon>Dothideales</taxon>
        <taxon>Saccotheciaceae</taxon>
        <taxon>Aureobasidium</taxon>
    </lineage>
</organism>
<keyword evidence="3" id="KW-1185">Reference proteome</keyword>
<protein>
    <recommendedName>
        <fullName evidence="4">Impact N-terminal domain-containing protein</fullName>
    </recommendedName>
</protein>
<dbReference type="RefSeq" id="XP_013341315.1">
    <property type="nucleotide sequence ID" value="XM_013485861.1"/>
</dbReference>
<feature type="compositionally biased region" description="Basic and acidic residues" evidence="1">
    <location>
        <begin position="224"/>
        <end position="243"/>
    </location>
</feature>
<dbReference type="AlphaFoldDB" id="A0A074YA14"/>
<accession>A0A074YA14</accession>
<dbReference type="InParanoid" id="A0A074YA14"/>
<evidence type="ECO:0000256" key="1">
    <source>
        <dbReference type="SAM" id="MobiDB-lite"/>
    </source>
</evidence>
<dbReference type="GeneID" id="25364491"/>
<dbReference type="HOGENOM" id="CLU_031573_1_0_1"/>
<evidence type="ECO:0008006" key="4">
    <source>
        <dbReference type="Google" id="ProtNLM"/>
    </source>
</evidence>
<sequence>MADTNNLLRFLTAEAKLPLAAAIAQAAGLQKANLFTIEDLAKTDIDTIKAASATEKAAKATLAAAKRVSIKRKRGLPEISTSTSAKRARVDPVEIKSPADVEASLALPISALAENDLATIILTTNRAPLLLTFAATLIKYTMPEQPPSSRLSLAQAITSLNAQAKAANIGLSNSSSAEKEGWGQGQSVVRVMTRDVRVLKRWGYEWKPDNHTFAIKSEDQAVIKTEDKEEKPSPESLHHRMPSEDSPALLALDLEQLKRSDAPPIVTTSASTKSLPVYHPDSARSYILRAFDSVYGDETIAKKKKSASELAAERETNLGHLVRALDLLFESWSNLDSSDLDKRAWSWYVKVRPQVEAGRAGWGAKGQVKLDDILQLRRP</sequence>
<dbReference type="OrthoDB" id="514070at2759"/>
<gene>
    <name evidence="2" type="ORF">AUEXF2481DRAFT_31696</name>
</gene>
<evidence type="ECO:0000313" key="3">
    <source>
        <dbReference type="Proteomes" id="UP000030641"/>
    </source>
</evidence>
<dbReference type="OMA" id="ELDKRAW"/>
<evidence type="ECO:0000313" key="2">
    <source>
        <dbReference type="EMBL" id="KEQ92829.1"/>
    </source>
</evidence>
<reference evidence="2 3" key="1">
    <citation type="journal article" date="2014" name="BMC Genomics">
        <title>Genome sequencing of four Aureobasidium pullulans varieties: biotechnological potential, stress tolerance, and description of new species.</title>
        <authorList>
            <person name="Gostin Ar C."/>
            <person name="Ohm R.A."/>
            <person name="Kogej T."/>
            <person name="Sonjak S."/>
            <person name="Turk M."/>
            <person name="Zajc J."/>
            <person name="Zalar P."/>
            <person name="Grube M."/>
            <person name="Sun H."/>
            <person name="Han J."/>
            <person name="Sharma A."/>
            <person name="Chiniquy J."/>
            <person name="Ngan C.Y."/>
            <person name="Lipzen A."/>
            <person name="Barry K."/>
            <person name="Grigoriev I.V."/>
            <person name="Gunde-Cimerman N."/>
        </authorList>
    </citation>
    <scope>NUCLEOTIDE SEQUENCE [LARGE SCALE GENOMIC DNA]</scope>
    <source>
        <strain evidence="2 3">EXF-2481</strain>
    </source>
</reference>